<evidence type="ECO:0000313" key="2">
    <source>
        <dbReference type="EMBL" id="KAA6389612.1"/>
    </source>
</evidence>
<comment type="caution">
    <text evidence="2">The sequence shown here is derived from an EMBL/GenBank/DDBJ whole genome shotgun (WGS) entry which is preliminary data.</text>
</comment>
<gene>
    <name evidence="2" type="ORF">EZS28_014858</name>
</gene>
<accession>A0A5J4W4L7</accession>
<name>A0A5J4W4L7_9EUKA</name>
<feature type="region of interest" description="Disordered" evidence="1">
    <location>
        <begin position="11"/>
        <end position="39"/>
    </location>
</feature>
<dbReference type="Proteomes" id="UP000324800">
    <property type="component" value="Unassembled WGS sequence"/>
</dbReference>
<feature type="compositionally biased region" description="Polar residues" evidence="1">
    <location>
        <begin position="11"/>
        <end position="30"/>
    </location>
</feature>
<organism evidence="2 3">
    <name type="scientific">Streblomastix strix</name>
    <dbReference type="NCBI Taxonomy" id="222440"/>
    <lineage>
        <taxon>Eukaryota</taxon>
        <taxon>Metamonada</taxon>
        <taxon>Preaxostyla</taxon>
        <taxon>Oxymonadida</taxon>
        <taxon>Streblomastigidae</taxon>
        <taxon>Streblomastix</taxon>
    </lineage>
</organism>
<sequence length="110" mass="12199">MPANTLAIQVNQVQSNGAAGQSDTPQTETMESGAEDTKQDYNLDEHNRFWLGFSTACGPFNQITICKDSQQLWDTSIYAREQAIISSNSLTDYCTSNSVTISPLEMEQRI</sequence>
<evidence type="ECO:0000256" key="1">
    <source>
        <dbReference type="SAM" id="MobiDB-lite"/>
    </source>
</evidence>
<proteinExistence type="predicted"/>
<protein>
    <submittedName>
        <fullName evidence="2">Uncharacterized protein</fullName>
    </submittedName>
</protein>
<dbReference type="EMBL" id="SNRW01003520">
    <property type="protein sequence ID" value="KAA6389612.1"/>
    <property type="molecule type" value="Genomic_DNA"/>
</dbReference>
<reference evidence="2 3" key="1">
    <citation type="submission" date="2019-03" db="EMBL/GenBank/DDBJ databases">
        <title>Single cell metagenomics reveals metabolic interactions within the superorganism composed of flagellate Streblomastix strix and complex community of Bacteroidetes bacteria on its surface.</title>
        <authorList>
            <person name="Treitli S.C."/>
            <person name="Kolisko M."/>
            <person name="Husnik F."/>
            <person name="Keeling P."/>
            <person name="Hampl V."/>
        </authorList>
    </citation>
    <scope>NUCLEOTIDE SEQUENCE [LARGE SCALE GENOMIC DNA]</scope>
    <source>
        <strain evidence="2">ST1C</strain>
    </source>
</reference>
<dbReference type="AlphaFoldDB" id="A0A5J4W4L7"/>
<evidence type="ECO:0000313" key="3">
    <source>
        <dbReference type="Proteomes" id="UP000324800"/>
    </source>
</evidence>